<gene>
    <name evidence="1" type="ORF">GWI33_018223</name>
</gene>
<dbReference type="Proteomes" id="UP000625711">
    <property type="component" value="Unassembled WGS sequence"/>
</dbReference>
<evidence type="ECO:0000313" key="2">
    <source>
        <dbReference type="Proteomes" id="UP000625711"/>
    </source>
</evidence>
<sequence length="75" mass="8570">MGLLTACRTIPSRYTEPSFPETHDVPPPPLRPLSSSVIRSLRRKQNFENSEISQDGLDRIIQKLSPVNWFINAFC</sequence>
<proteinExistence type="predicted"/>
<evidence type="ECO:0000313" key="1">
    <source>
        <dbReference type="EMBL" id="KAF7268683.1"/>
    </source>
</evidence>
<protein>
    <submittedName>
        <fullName evidence="1">Uncharacterized protein</fullName>
    </submittedName>
</protein>
<comment type="caution">
    <text evidence="1">The sequence shown here is derived from an EMBL/GenBank/DDBJ whole genome shotgun (WGS) entry which is preliminary data.</text>
</comment>
<name>A0A834HWK4_RHYFE</name>
<dbReference type="EMBL" id="JAACXV010014308">
    <property type="protein sequence ID" value="KAF7268683.1"/>
    <property type="molecule type" value="Genomic_DNA"/>
</dbReference>
<keyword evidence="2" id="KW-1185">Reference proteome</keyword>
<accession>A0A834HWK4</accession>
<reference evidence="1" key="1">
    <citation type="submission" date="2020-08" db="EMBL/GenBank/DDBJ databases">
        <title>Genome sequencing and assembly of the red palm weevil Rhynchophorus ferrugineus.</title>
        <authorList>
            <person name="Dias G.B."/>
            <person name="Bergman C.M."/>
            <person name="Manee M."/>
        </authorList>
    </citation>
    <scope>NUCLEOTIDE SEQUENCE</scope>
    <source>
        <strain evidence="1">AA-2017</strain>
        <tissue evidence="1">Whole larva</tissue>
    </source>
</reference>
<organism evidence="1 2">
    <name type="scientific">Rhynchophorus ferrugineus</name>
    <name type="common">Red palm weevil</name>
    <name type="synonym">Curculio ferrugineus</name>
    <dbReference type="NCBI Taxonomy" id="354439"/>
    <lineage>
        <taxon>Eukaryota</taxon>
        <taxon>Metazoa</taxon>
        <taxon>Ecdysozoa</taxon>
        <taxon>Arthropoda</taxon>
        <taxon>Hexapoda</taxon>
        <taxon>Insecta</taxon>
        <taxon>Pterygota</taxon>
        <taxon>Neoptera</taxon>
        <taxon>Endopterygota</taxon>
        <taxon>Coleoptera</taxon>
        <taxon>Polyphaga</taxon>
        <taxon>Cucujiformia</taxon>
        <taxon>Curculionidae</taxon>
        <taxon>Dryophthorinae</taxon>
        <taxon>Rhynchophorus</taxon>
    </lineage>
</organism>
<dbReference type="AlphaFoldDB" id="A0A834HWK4"/>